<name>A0A1X6NZ54_PORUM</name>
<feature type="region of interest" description="Disordered" evidence="6">
    <location>
        <begin position="146"/>
        <end position="170"/>
    </location>
</feature>
<dbReference type="Proteomes" id="UP000218209">
    <property type="component" value="Unassembled WGS sequence"/>
</dbReference>
<evidence type="ECO:0000256" key="1">
    <source>
        <dbReference type="ARBA" id="ARBA00004123"/>
    </source>
</evidence>
<dbReference type="OrthoDB" id="1607513at2759"/>
<dbReference type="PANTHER" id="PTHR46481:SF10">
    <property type="entry name" value="ZINC FINGER BED DOMAIN-CONTAINING PROTEIN 39"/>
    <property type="match status" value="1"/>
</dbReference>
<dbReference type="InterPro" id="IPR012337">
    <property type="entry name" value="RNaseH-like_sf"/>
</dbReference>
<protein>
    <recommendedName>
        <fullName evidence="9">HAT C-terminal dimerisation domain-containing protein</fullName>
    </recommendedName>
</protein>
<dbReference type="GO" id="GO:0005634">
    <property type="term" value="C:nucleus"/>
    <property type="evidence" value="ECO:0007669"/>
    <property type="project" value="UniProtKB-SubCell"/>
</dbReference>
<dbReference type="GO" id="GO:0008270">
    <property type="term" value="F:zinc ion binding"/>
    <property type="evidence" value="ECO:0007669"/>
    <property type="project" value="UniProtKB-KW"/>
</dbReference>
<evidence type="ECO:0000313" key="7">
    <source>
        <dbReference type="EMBL" id="OSX73796.1"/>
    </source>
</evidence>
<dbReference type="SUPFAM" id="SSF53098">
    <property type="entry name" value="Ribonuclease H-like"/>
    <property type="match status" value="1"/>
</dbReference>
<organism evidence="7 8">
    <name type="scientific">Porphyra umbilicalis</name>
    <name type="common">Purple laver</name>
    <name type="synonym">Red alga</name>
    <dbReference type="NCBI Taxonomy" id="2786"/>
    <lineage>
        <taxon>Eukaryota</taxon>
        <taxon>Rhodophyta</taxon>
        <taxon>Bangiophyceae</taxon>
        <taxon>Bangiales</taxon>
        <taxon>Bangiaceae</taxon>
        <taxon>Porphyra</taxon>
    </lineage>
</organism>
<keyword evidence="5" id="KW-0539">Nucleus</keyword>
<evidence type="ECO:0000256" key="5">
    <source>
        <dbReference type="ARBA" id="ARBA00023242"/>
    </source>
</evidence>
<evidence type="ECO:0000256" key="6">
    <source>
        <dbReference type="SAM" id="MobiDB-lite"/>
    </source>
</evidence>
<comment type="subcellular location">
    <subcellularLocation>
        <location evidence="1">Nucleus</location>
    </subcellularLocation>
</comment>
<evidence type="ECO:0000256" key="4">
    <source>
        <dbReference type="ARBA" id="ARBA00022833"/>
    </source>
</evidence>
<evidence type="ECO:0000256" key="2">
    <source>
        <dbReference type="ARBA" id="ARBA00022723"/>
    </source>
</evidence>
<proteinExistence type="predicted"/>
<evidence type="ECO:0000256" key="3">
    <source>
        <dbReference type="ARBA" id="ARBA00022771"/>
    </source>
</evidence>
<evidence type="ECO:0000313" key="8">
    <source>
        <dbReference type="Proteomes" id="UP000218209"/>
    </source>
</evidence>
<keyword evidence="2" id="KW-0479">Metal-binding</keyword>
<dbReference type="InterPro" id="IPR052035">
    <property type="entry name" value="ZnF_BED_domain_contain"/>
</dbReference>
<keyword evidence="4" id="KW-0862">Zinc</keyword>
<keyword evidence="8" id="KW-1185">Reference proteome</keyword>
<reference evidence="7 8" key="1">
    <citation type="submission" date="2017-03" db="EMBL/GenBank/DDBJ databases">
        <title>WGS assembly of Porphyra umbilicalis.</title>
        <authorList>
            <person name="Brawley S.H."/>
            <person name="Blouin N.A."/>
            <person name="Ficko-Blean E."/>
            <person name="Wheeler G.L."/>
            <person name="Lohr M."/>
            <person name="Goodson H.V."/>
            <person name="Jenkins J.W."/>
            <person name="Blaby-Haas C.E."/>
            <person name="Helliwell K.E."/>
            <person name="Chan C."/>
            <person name="Marriage T."/>
            <person name="Bhattacharya D."/>
            <person name="Klein A.S."/>
            <person name="Badis Y."/>
            <person name="Brodie J."/>
            <person name="Cao Y."/>
            <person name="Collen J."/>
            <person name="Dittami S.M."/>
            <person name="Gachon C.M."/>
            <person name="Green B.R."/>
            <person name="Karpowicz S."/>
            <person name="Kim J.W."/>
            <person name="Kudahl U."/>
            <person name="Lin S."/>
            <person name="Michel G."/>
            <person name="Mittag M."/>
            <person name="Olson B.J."/>
            <person name="Pangilinan J."/>
            <person name="Peng Y."/>
            <person name="Qiu H."/>
            <person name="Shu S."/>
            <person name="Singer J.T."/>
            <person name="Smith A.G."/>
            <person name="Sprecher B.N."/>
            <person name="Wagner V."/>
            <person name="Wang W."/>
            <person name="Wang Z.-Y."/>
            <person name="Yan J."/>
            <person name="Yarish C."/>
            <person name="Zoeuner-Riek S."/>
            <person name="Zhuang Y."/>
            <person name="Zou Y."/>
            <person name="Lindquist E.A."/>
            <person name="Grimwood J."/>
            <person name="Barry K."/>
            <person name="Rokhsar D.S."/>
            <person name="Schmutz J."/>
            <person name="Stiller J.W."/>
            <person name="Grossman A.R."/>
            <person name="Prochnik S.E."/>
        </authorList>
    </citation>
    <scope>NUCLEOTIDE SEQUENCE [LARGE SCALE GENOMIC DNA]</scope>
    <source>
        <strain evidence="7">4086291</strain>
    </source>
</reference>
<dbReference type="AlphaFoldDB" id="A0A1X6NZ54"/>
<feature type="region of interest" description="Disordered" evidence="6">
    <location>
        <begin position="389"/>
        <end position="408"/>
    </location>
</feature>
<sequence length="557" mass="61736">MLPRLPTVFLFIYDRLWDDVRQLLGRYRGLPFFHLVTDLWTERHGSGSYGSLVLRCVNPDGFVMRELHFCFTLFSGRHDHKTIDKWLLQQLARFGARPQDISSFTTDSGSNVKKALRQLWPRLNPCGADAIHLAFRAALGATTESAAARDARTDAATTPRTGSRNPAASELLGRTRKTAAHFHKSPASVSMLNSAPLAGDDCAGKLLTECPTRWGSTYLFLRLCIARGNWEPLRHLTGVLQPSYEASNAVQSASATVAEAFELVSRLQRTMQVTSYTCPTDYSKPLAVGRDAILAFLDADKGGMDVMELEGRFCKHEQVYVKPTYVSLLQDELDKRFFNKTETTKNWLMNDAVLSATLVTPGSGSMLKKFSTREGQDDAMDCAHAAGRSTSSHLLDDHPAPPLRRGKLEGERKKCRTSLIGWDSEESQGACDDRPHELATQKLDHFLKTSVPADYDGALKLRDARRDEYSLLHLVACLPLGASGSYVASERDFSVAGLVLREDRSTLLAEHLETHCLVRFNAHLLLSDLSLIPPSCQAARLSARTDMQPLANDMHSG</sequence>
<evidence type="ECO:0008006" key="9">
    <source>
        <dbReference type="Google" id="ProtNLM"/>
    </source>
</evidence>
<accession>A0A1X6NZ54</accession>
<dbReference type="PANTHER" id="PTHR46481">
    <property type="entry name" value="ZINC FINGER BED DOMAIN-CONTAINING PROTEIN 4"/>
    <property type="match status" value="1"/>
</dbReference>
<keyword evidence="3" id="KW-0863">Zinc-finger</keyword>
<gene>
    <name evidence="7" type="ORF">BU14_0327s0007</name>
</gene>
<dbReference type="EMBL" id="KV918979">
    <property type="protein sequence ID" value="OSX73796.1"/>
    <property type="molecule type" value="Genomic_DNA"/>
</dbReference>